<reference evidence="2" key="1">
    <citation type="journal article" date="2013" name="Genome Announc.">
        <title>Complete Chromosome Sequence of Carnobacterium maltaromaticum LMA 28.</title>
        <authorList>
            <person name="Cailliez-Grimal C."/>
            <person name="Chaillou S."/>
            <person name="Anba-Mondoloni J."/>
            <person name="Loux V."/>
            <person name="Afzal M.I."/>
            <person name="Rahman A."/>
            <person name="Kergourlay G."/>
            <person name="Champomier-Verges M.C."/>
            <person name="Zagorec M."/>
            <person name="Dalgaard P."/>
            <person name="Leisner J.J."/>
            <person name="Prevost H."/>
            <person name="Revol-Junelles A.M."/>
            <person name="Borges F."/>
        </authorList>
    </citation>
    <scope>NUCLEOTIDE SEQUENCE</scope>
    <source>
        <strain evidence="2">LMA28</strain>
    </source>
</reference>
<dbReference type="HOGENOM" id="CLU_3286771_0_0_9"/>
<dbReference type="KEGG" id="cml:BN424_305"/>
<dbReference type="EMBL" id="HE999757">
    <property type="protein sequence ID" value="CCO09785.2"/>
    <property type="molecule type" value="Genomic_DNA"/>
</dbReference>
<dbReference type="STRING" id="1234679.BN424_305"/>
<proteinExistence type="predicted"/>
<name>K8E1U8_CARML</name>
<sequence length="40" mass="4699">MSETKTGYFNLNEGRIPNEKWGKIYSRFVFSILYGCSFTN</sequence>
<dbReference type="AlphaFoldDB" id="K8E1U8"/>
<dbReference type="Proteomes" id="UP000000212">
    <property type="component" value="Chromosome"/>
</dbReference>
<accession>K8E1U8</accession>
<organism evidence="1 2">
    <name type="scientific">Carnobacterium maltaromaticum LMA28</name>
    <dbReference type="NCBI Taxonomy" id="1234679"/>
    <lineage>
        <taxon>Bacteria</taxon>
        <taxon>Bacillati</taxon>
        <taxon>Bacillota</taxon>
        <taxon>Bacilli</taxon>
        <taxon>Lactobacillales</taxon>
        <taxon>Carnobacteriaceae</taxon>
        <taxon>Carnobacterium</taxon>
    </lineage>
</organism>
<protein>
    <submittedName>
        <fullName evidence="1">Uncharacterized protein</fullName>
    </submittedName>
</protein>
<evidence type="ECO:0000313" key="1">
    <source>
        <dbReference type="EMBL" id="CCO09785.2"/>
    </source>
</evidence>
<keyword evidence="2" id="KW-1185">Reference proteome</keyword>
<evidence type="ECO:0000313" key="2">
    <source>
        <dbReference type="Proteomes" id="UP000000212"/>
    </source>
</evidence>
<gene>
    <name evidence="1" type="ORF">BN424_305</name>
</gene>